<evidence type="ECO:0000259" key="1">
    <source>
        <dbReference type="Pfam" id="PF20037"/>
    </source>
</evidence>
<dbReference type="Proteomes" id="UP000593601">
    <property type="component" value="Chromosome"/>
</dbReference>
<gene>
    <name evidence="2" type="ORF">INP51_14815</name>
</gene>
<keyword evidence="3" id="KW-1185">Reference proteome</keyword>
<evidence type="ECO:0000313" key="3">
    <source>
        <dbReference type="Proteomes" id="UP000593601"/>
    </source>
</evidence>
<dbReference type="InterPro" id="IPR045515">
    <property type="entry name" value="DUF6440"/>
</dbReference>
<dbReference type="RefSeq" id="WP_193735546.1">
    <property type="nucleotide sequence ID" value="NZ_CP063304.1"/>
</dbReference>
<proteinExistence type="predicted"/>
<reference evidence="2 3" key="1">
    <citation type="submission" date="2020-10" db="EMBL/GenBank/DDBJ databases">
        <title>Blautia liquoris sp.nov., isolated from the mud in a fermentation cellar used for the production of Chinese strong-flavoured liquor.</title>
        <authorList>
            <person name="Lu L."/>
        </authorList>
    </citation>
    <scope>NUCLEOTIDE SEQUENCE [LARGE SCALE GENOMIC DNA]</scope>
    <source>
        <strain evidence="2 3">LZLJ-3</strain>
    </source>
</reference>
<feature type="domain" description="DUF6440" evidence="1">
    <location>
        <begin position="8"/>
        <end position="56"/>
    </location>
</feature>
<organism evidence="2 3">
    <name type="scientific">Blautia liquoris</name>
    <dbReference type="NCBI Taxonomy" id="2779518"/>
    <lineage>
        <taxon>Bacteria</taxon>
        <taxon>Bacillati</taxon>
        <taxon>Bacillota</taxon>
        <taxon>Clostridia</taxon>
        <taxon>Lachnospirales</taxon>
        <taxon>Lachnospiraceae</taxon>
        <taxon>Blautia</taxon>
    </lineage>
</organism>
<dbReference type="Pfam" id="PF20037">
    <property type="entry name" value="DUF6440"/>
    <property type="match status" value="1"/>
</dbReference>
<dbReference type="EMBL" id="CP063304">
    <property type="protein sequence ID" value="QOV19199.1"/>
    <property type="molecule type" value="Genomic_DNA"/>
</dbReference>
<protein>
    <recommendedName>
        <fullName evidence="1">DUF6440 domain-containing protein</fullName>
    </recommendedName>
</protein>
<accession>A0A7M2RG10</accession>
<dbReference type="KEGG" id="bliq:INP51_14815"/>
<name>A0A7M2RG10_9FIRM</name>
<sequence length="59" mass="6426">MINKKEKRFVIKGEESFEGGKLVVIVDKETGVNYISYVGLGASALTPLLDEKGNVIAEK</sequence>
<dbReference type="AlphaFoldDB" id="A0A7M2RG10"/>
<evidence type="ECO:0000313" key="2">
    <source>
        <dbReference type="EMBL" id="QOV19199.1"/>
    </source>
</evidence>